<dbReference type="InterPro" id="IPR001789">
    <property type="entry name" value="Sig_transdc_resp-reg_receiver"/>
</dbReference>
<dbReference type="SUPFAM" id="SSF63829">
    <property type="entry name" value="Calcium-dependent phosphotriesterase"/>
    <property type="match status" value="1"/>
</dbReference>
<dbReference type="EMBL" id="JBBEUB010000004">
    <property type="protein sequence ID" value="MEJ2903627.1"/>
    <property type="molecule type" value="Genomic_DNA"/>
</dbReference>
<dbReference type="CDD" id="cd00082">
    <property type="entry name" value="HisKA"/>
    <property type="match status" value="1"/>
</dbReference>
<comment type="catalytic activity">
    <reaction evidence="1">
        <text>ATP + protein L-histidine = ADP + protein N-phospho-L-histidine.</text>
        <dbReference type="EC" id="2.7.13.3"/>
    </reaction>
</comment>
<dbReference type="Gene3D" id="1.10.10.60">
    <property type="entry name" value="Homeodomain-like"/>
    <property type="match status" value="1"/>
</dbReference>
<evidence type="ECO:0000256" key="6">
    <source>
        <dbReference type="PROSITE-ProRule" id="PRU00169"/>
    </source>
</evidence>
<comment type="caution">
    <text evidence="12">The sequence shown here is derived from an EMBL/GenBank/DDBJ whole genome shotgun (WGS) entry which is preliminary data.</text>
</comment>
<evidence type="ECO:0000256" key="5">
    <source>
        <dbReference type="ARBA" id="ARBA00023163"/>
    </source>
</evidence>
<feature type="domain" description="Histidine kinase" evidence="10">
    <location>
        <begin position="860"/>
        <end position="1078"/>
    </location>
</feature>
<feature type="modified residue" description="4-aspartylphosphate" evidence="6">
    <location>
        <position position="1173"/>
    </location>
</feature>
<dbReference type="InterPro" id="IPR011047">
    <property type="entry name" value="Quinoprotein_ADH-like_sf"/>
</dbReference>
<keyword evidence="13" id="KW-1185">Reference proteome</keyword>
<dbReference type="PRINTS" id="PR00344">
    <property type="entry name" value="BCTRLSENSOR"/>
</dbReference>
<keyword evidence="5" id="KW-0804">Transcription</keyword>
<keyword evidence="8" id="KW-0472">Membrane</keyword>
<dbReference type="Pfam" id="PF07494">
    <property type="entry name" value="Reg_prop"/>
    <property type="match status" value="3"/>
</dbReference>
<keyword evidence="7" id="KW-0175">Coiled coil</keyword>
<evidence type="ECO:0000256" key="8">
    <source>
        <dbReference type="SAM" id="Phobius"/>
    </source>
</evidence>
<evidence type="ECO:0000256" key="7">
    <source>
        <dbReference type="SAM" id="Coils"/>
    </source>
</evidence>
<dbReference type="EC" id="2.7.13.3" evidence="2"/>
<dbReference type="PROSITE" id="PS50109">
    <property type="entry name" value="HIS_KIN"/>
    <property type="match status" value="1"/>
</dbReference>
<dbReference type="SMART" id="SM00448">
    <property type="entry name" value="REC"/>
    <property type="match status" value="1"/>
</dbReference>
<keyword evidence="4" id="KW-0805">Transcription regulation</keyword>
<dbReference type="PROSITE" id="PS50110">
    <property type="entry name" value="RESPONSE_REGULATORY"/>
    <property type="match status" value="1"/>
</dbReference>
<sequence length="1384" mass="156991">MRISLILLLFLFSLTGLKATDFPPVSYLGIENGLSNNLVRSIYQDHNGFMWFGTRDGLNRYDGYGFKVFRNKLNDPHSLVHNIIHVITSDVRNHLWIGTRQGISVYDELSGKFNTVVYHSAKGTDTIREVIKDIEADAKGNVFIGSEGLGLLLCKADKLIADQIPLVVNGKETRSYGVQSLKMDQKGKLWVFVQNLGLCVLDEHSGKLKLINTSLSMSLCMEILGNYIWIGTNNGLFKYDMLHNGVEQMFATGNVPISSAVSTLKFDSSKNLWIGTVAGLIYLLNGSSSEIESLKTADHKNALDGSMIYSIYIDKESRKWIGTSFIGVGIIDPNKKKFQTIANEPGNKKSLAKSAITAFYGDQEDQLWIGTENSGLNIWNRKTNSFVQHQNIPGDPKSLSGNFITAIISDYKGDVWLGTFADGLNRYNRSTQTFERYKCINPQTGIESKVVFNLYEDRAHTLWAATLRRGSLLGALYRLNRTENKFELFDTKLTDLFVLHEDARGVFWGGNLNQLVKIDKLGKKHQFFNIGYTVRVINEDARGNFWIGTEGGGLLLFDRKTGKIITRYTTENGLCNNSVLSLLDDQKGNLWISTYNGISKFNIAKKEFTNFYQSDGLQSNQFQINSSLRLKSGEMVFGGIKGFNIFQPASIVPVNNAPNLLLTGLNIDNVPVEQHPSFVKESKSGRVLELKVPYDKAVFSFEFTALEYSASDKISYAYYMDGWDRDWNKAGNSRTATYTHMDEGSYVFKVKSTNIEGVWNSKQINLKIVVLPPWYRTWWAYLIYFSAVAALVYLYFLYQSRQTKLTYEVKIANLSAERKKAEYEAEVAKHEKERLEHEKERVINENEKELNEKRLSFFTNISHEFRTPLSLIINPVKDLMKKSENRSSEDIKELGFIHRNARRMLSLIDQLLLFRKAEAGFDHIRVSKLNLYDLCQEVYLCFTQQAASRAIQYELIFENKALEIFADRGKLEIVLFNLISNALKYTPSGGAVLIEVTETTEDVLIKVEDNGSGVPADAGDQLFERFYQAIRKDNSAKPGFGIGLFLAKQFTDLHSGQLSYTSELGNGTSFYLSLLKGQSHFPEVIADLDNQGESVLFNEMLGEVDAFSDEFNADEEVELISDKQSILIVDDEADIRTYIKSVFKSDYLLYEAENGTDGLKLATEKLPDLIITDFRMQGIDGIEFCEKIKNDPALSYIPVILLTASASADIKLKSMEGGADDYISKPFEKEYLVARVANLLKNRNNLQRYFYNEITLQSNNLTISEAYKEFLEKCIIIVEQHLNDADFGIKALAEEIGMSHSNLYKRVKSISGQSVSSFIRFIRLRTAARIMINTDCNVNEAAFQTGFNDAKYFSKQFFKLFHSNPSEFIKKHRKSFNKRYKFKD</sequence>
<feature type="transmembrane region" description="Helical" evidence="8">
    <location>
        <begin position="778"/>
        <end position="798"/>
    </location>
</feature>
<reference evidence="12 13" key="1">
    <citation type="submission" date="2024-03" db="EMBL/GenBank/DDBJ databases">
        <title>Sequence of Lycoming College Course Isolates.</title>
        <authorList>
            <person name="Plotts O."/>
            <person name="Newman J."/>
        </authorList>
    </citation>
    <scope>NUCLEOTIDE SEQUENCE [LARGE SCALE GENOMIC DNA]</scope>
    <source>
        <strain evidence="12 13">CJB-3</strain>
    </source>
</reference>
<dbReference type="InterPro" id="IPR003661">
    <property type="entry name" value="HisK_dim/P_dom"/>
</dbReference>
<evidence type="ECO:0000259" key="9">
    <source>
        <dbReference type="PROSITE" id="PS01124"/>
    </source>
</evidence>
<feature type="domain" description="Response regulatory" evidence="11">
    <location>
        <begin position="1125"/>
        <end position="1240"/>
    </location>
</feature>
<dbReference type="PROSITE" id="PS01124">
    <property type="entry name" value="HTH_ARAC_FAMILY_2"/>
    <property type="match status" value="1"/>
</dbReference>
<keyword evidence="8" id="KW-0812">Transmembrane</keyword>
<dbReference type="InterPro" id="IPR009057">
    <property type="entry name" value="Homeodomain-like_sf"/>
</dbReference>
<dbReference type="Pfam" id="PF02518">
    <property type="entry name" value="HATPase_c"/>
    <property type="match status" value="1"/>
</dbReference>
<evidence type="ECO:0000256" key="3">
    <source>
        <dbReference type="ARBA" id="ARBA00022553"/>
    </source>
</evidence>
<dbReference type="Gene3D" id="2.130.10.10">
    <property type="entry name" value="YVTN repeat-like/Quinoprotein amine dehydrogenase"/>
    <property type="match status" value="4"/>
</dbReference>
<evidence type="ECO:0000313" key="12">
    <source>
        <dbReference type="EMBL" id="MEJ2903627.1"/>
    </source>
</evidence>
<name>A0ABU8NN00_9SPHI</name>
<feature type="domain" description="HTH araC/xylS-type" evidence="9">
    <location>
        <begin position="1272"/>
        <end position="1371"/>
    </location>
</feature>
<dbReference type="CDD" id="cd00156">
    <property type="entry name" value="REC"/>
    <property type="match status" value="1"/>
</dbReference>
<dbReference type="InterPro" id="IPR018060">
    <property type="entry name" value="HTH_AraC"/>
</dbReference>
<dbReference type="SMART" id="SM00387">
    <property type="entry name" value="HATPase_c"/>
    <property type="match status" value="1"/>
</dbReference>
<accession>A0ABU8NN00</accession>
<dbReference type="InterPro" id="IPR005467">
    <property type="entry name" value="His_kinase_dom"/>
</dbReference>
<dbReference type="PANTHER" id="PTHR43547">
    <property type="entry name" value="TWO-COMPONENT HISTIDINE KINASE"/>
    <property type="match status" value="1"/>
</dbReference>
<dbReference type="InterPro" id="IPR011123">
    <property type="entry name" value="Y_Y_Y"/>
</dbReference>
<proteinExistence type="predicted"/>
<dbReference type="SMART" id="SM00342">
    <property type="entry name" value="HTH_ARAC"/>
    <property type="match status" value="1"/>
</dbReference>
<dbReference type="Pfam" id="PF12833">
    <property type="entry name" value="HTH_18"/>
    <property type="match status" value="1"/>
</dbReference>
<dbReference type="SUPFAM" id="SSF55874">
    <property type="entry name" value="ATPase domain of HSP90 chaperone/DNA topoisomerase II/histidine kinase"/>
    <property type="match status" value="1"/>
</dbReference>
<evidence type="ECO:0000313" key="13">
    <source>
        <dbReference type="Proteomes" id="UP001378956"/>
    </source>
</evidence>
<keyword evidence="3 6" id="KW-0597">Phosphoprotein</keyword>
<dbReference type="InterPro" id="IPR036890">
    <property type="entry name" value="HATPase_C_sf"/>
</dbReference>
<evidence type="ECO:0000256" key="4">
    <source>
        <dbReference type="ARBA" id="ARBA00023015"/>
    </source>
</evidence>
<dbReference type="SUPFAM" id="SSF46689">
    <property type="entry name" value="Homeodomain-like"/>
    <property type="match status" value="1"/>
</dbReference>
<feature type="coiled-coil region" evidence="7">
    <location>
        <begin position="811"/>
        <end position="852"/>
    </location>
</feature>
<dbReference type="Gene3D" id="1.10.287.130">
    <property type="match status" value="1"/>
</dbReference>
<dbReference type="Gene3D" id="3.30.565.10">
    <property type="entry name" value="Histidine kinase-like ATPase, C-terminal domain"/>
    <property type="match status" value="1"/>
</dbReference>
<dbReference type="InterPro" id="IPR013783">
    <property type="entry name" value="Ig-like_fold"/>
</dbReference>
<dbReference type="InterPro" id="IPR015943">
    <property type="entry name" value="WD40/YVTN_repeat-like_dom_sf"/>
</dbReference>
<keyword evidence="8" id="KW-1133">Transmembrane helix</keyword>
<dbReference type="Gene3D" id="3.40.50.2300">
    <property type="match status" value="1"/>
</dbReference>
<dbReference type="InterPro" id="IPR011110">
    <property type="entry name" value="Reg_prop"/>
</dbReference>
<evidence type="ECO:0000259" key="11">
    <source>
        <dbReference type="PROSITE" id="PS50110"/>
    </source>
</evidence>
<dbReference type="Proteomes" id="UP001378956">
    <property type="component" value="Unassembled WGS sequence"/>
</dbReference>
<evidence type="ECO:0000256" key="1">
    <source>
        <dbReference type="ARBA" id="ARBA00000085"/>
    </source>
</evidence>
<dbReference type="CDD" id="cd00075">
    <property type="entry name" value="HATPase"/>
    <property type="match status" value="1"/>
</dbReference>
<dbReference type="Pfam" id="PF00072">
    <property type="entry name" value="Response_reg"/>
    <property type="match status" value="1"/>
</dbReference>
<dbReference type="PANTHER" id="PTHR43547:SF2">
    <property type="entry name" value="HYBRID SIGNAL TRANSDUCTION HISTIDINE KINASE C"/>
    <property type="match status" value="1"/>
</dbReference>
<dbReference type="SUPFAM" id="SSF50998">
    <property type="entry name" value="Quinoprotein alcohol dehydrogenase-like"/>
    <property type="match status" value="1"/>
</dbReference>
<organism evidence="12 13">
    <name type="scientific">Pedobacter panaciterrae</name>
    <dbReference type="NCBI Taxonomy" id="363849"/>
    <lineage>
        <taxon>Bacteria</taxon>
        <taxon>Pseudomonadati</taxon>
        <taxon>Bacteroidota</taxon>
        <taxon>Sphingobacteriia</taxon>
        <taxon>Sphingobacteriales</taxon>
        <taxon>Sphingobacteriaceae</taxon>
        <taxon>Pedobacter</taxon>
    </lineage>
</organism>
<dbReference type="Pfam" id="PF07495">
    <property type="entry name" value="Y_Y_Y"/>
    <property type="match status" value="1"/>
</dbReference>
<dbReference type="CDD" id="cd00146">
    <property type="entry name" value="PKD"/>
    <property type="match status" value="1"/>
</dbReference>
<evidence type="ECO:0000259" key="10">
    <source>
        <dbReference type="PROSITE" id="PS50109"/>
    </source>
</evidence>
<dbReference type="InterPro" id="IPR011006">
    <property type="entry name" value="CheY-like_superfamily"/>
</dbReference>
<dbReference type="InterPro" id="IPR004358">
    <property type="entry name" value="Sig_transdc_His_kin-like_C"/>
</dbReference>
<dbReference type="InterPro" id="IPR036097">
    <property type="entry name" value="HisK_dim/P_sf"/>
</dbReference>
<dbReference type="SUPFAM" id="SSF47384">
    <property type="entry name" value="Homodimeric domain of signal transducing histidine kinase"/>
    <property type="match status" value="1"/>
</dbReference>
<protein>
    <recommendedName>
        <fullName evidence="2">histidine kinase</fullName>
        <ecNumber evidence="2">2.7.13.3</ecNumber>
    </recommendedName>
</protein>
<dbReference type="RefSeq" id="WP_288879207.1">
    <property type="nucleotide sequence ID" value="NZ_CBFGNQ010000015.1"/>
</dbReference>
<evidence type="ECO:0000256" key="2">
    <source>
        <dbReference type="ARBA" id="ARBA00012438"/>
    </source>
</evidence>
<dbReference type="SUPFAM" id="SSF52172">
    <property type="entry name" value="CheY-like"/>
    <property type="match status" value="1"/>
</dbReference>
<dbReference type="Pfam" id="PF00512">
    <property type="entry name" value="HisKA"/>
    <property type="match status" value="1"/>
</dbReference>
<gene>
    <name evidence="12" type="ORF">WAE58_14370</name>
</gene>
<dbReference type="Gene3D" id="2.60.40.10">
    <property type="entry name" value="Immunoglobulins"/>
    <property type="match status" value="1"/>
</dbReference>
<dbReference type="SMART" id="SM00388">
    <property type="entry name" value="HisKA"/>
    <property type="match status" value="1"/>
</dbReference>
<dbReference type="InterPro" id="IPR003594">
    <property type="entry name" value="HATPase_dom"/>
</dbReference>